<sequence>MARQHSSETLHATSVAIGGRAVLLSGPSGAGKSDLGLRLIDRGATLISDDYTVVKWVDGRLEATAPETITGMMEVRGLGVVDMPRVDFARVALIVDLCKEIDRMPADPEMRSVAGGDVPVVRLAAFEASAPIKVELALKTIGLT</sequence>
<comment type="caution">
    <text evidence="2">The sequence shown here is derived from an EMBL/GenBank/DDBJ whole genome shotgun (WGS) entry which is preliminary data.</text>
</comment>
<proteinExistence type="predicted"/>
<dbReference type="AlphaFoldDB" id="A0A846M6R5"/>
<dbReference type="GO" id="GO:0006109">
    <property type="term" value="P:regulation of carbohydrate metabolic process"/>
    <property type="evidence" value="ECO:0007669"/>
    <property type="project" value="InterPro"/>
</dbReference>
<keyword evidence="2" id="KW-0418">Kinase</keyword>
<dbReference type="Pfam" id="PF07475">
    <property type="entry name" value="Hpr_kinase_C"/>
    <property type="match status" value="1"/>
</dbReference>
<gene>
    <name evidence="2" type="ORF">FHS54_002172</name>
</gene>
<dbReference type="PANTHER" id="PTHR30305:SF1">
    <property type="entry name" value="HPR KINASE_PHOSPHORYLASE"/>
    <property type="match status" value="1"/>
</dbReference>
<dbReference type="InterPro" id="IPR027417">
    <property type="entry name" value="P-loop_NTPase"/>
</dbReference>
<dbReference type="GO" id="GO:0005524">
    <property type="term" value="F:ATP binding"/>
    <property type="evidence" value="ECO:0007669"/>
    <property type="project" value="InterPro"/>
</dbReference>
<name>A0A846M6R5_9SPHN</name>
<dbReference type="CDD" id="cd01918">
    <property type="entry name" value="HprK_C"/>
    <property type="match status" value="1"/>
</dbReference>
<evidence type="ECO:0000313" key="2">
    <source>
        <dbReference type="EMBL" id="NIJ17183.1"/>
    </source>
</evidence>
<evidence type="ECO:0000313" key="3">
    <source>
        <dbReference type="Proteomes" id="UP000576821"/>
    </source>
</evidence>
<accession>A0A846M6R5</accession>
<evidence type="ECO:0000259" key="1">
    <source>
        <dbReference type="Pfam" id="PF07475"/>
    </source>
</evidence>
<dbReference type="GO" id="GO:0000155">
    <property type="term" value="F:phosphorelay sensor kinase activity"/>
    <property type="evidence" value="ECO:0007669"/>
    <property type="project" value="InterPro"/>
</dbReference>
<dbReference type="Proteomes" id="UP000576821">
    <property type="component" value="Unassembled WGS sequence"/>
</dbReference>
<reference evidence="2 3" key="1">
    <citation type="submission" date="2020-03" db="EMBL/GenBank/DDBJ databases">
        <title>Genomic Encyclopedia of Type Strains, Phase IV (KMG-IV): sequencing the most valuable type-strain genomes for metagenomic binning, comparative biology and taxonomic classification.</title>
        <authorList>
            <person name="Goeker M."/>
        </authorList>
    </citation>
    <scope>NUCLEOTIDE SEQUENCE [LARGE SCALE GENOMIC DNA]</scope>
    <source>
        <strain evidence="2 3">DSM 21299</strain>
    </source>
</reference>
<feature type="domain" description="HPr kinase/phosphorylase C-terminal" evidence="1">
    <location>
        <begin position="7"/>
        <end position="123"/>
    </location>
</feature>
<organism evidence="2 3">
    <name type="scientific">Sphingobium vermicomposti</name>
    <dbReference type="NCBI Taxonomy" id="529005"/>
    <lineage>
        <taxon>Bacteria</taxon>
        <taxon>Pseudomonadati</taxon>
        <taxon>Pseudomonadota</taxon>
        <taxon>Alphaproteobacteria</taxon>
        <taxon>Sphingomonadales</taxon>
        <taxon>Sphingomonadaceae</taxon>
        <taxon>Sphingobium</taxon>
    </lineage>
</organism>
<dbReference type="SUPFAM" id="SSF53795">
    <property type="entry name" value="PEP carboxykinase-like"/>
    <property type="match status" value="1"/>
</dbReference>
<keyword evidence="3" id="KW-1185">Reference proteome</keyword>
<dbReference type="Gene3D" id="3.40.50.300">
    <property type="entry name" value="P-loop containing nucleotide triphosphate hydrolases"/>
    <property type="match status" value="1"/>
</dbReference>
<keyword evidence="2" id="KW-0808">Transferase</keyword>
<protein>
    <submittedName>
        <fullName evidence="2">Serine kinase of HPr protein (Carbohydrate metabolism regulator)</fullName>
    </submittedName>
</protein>
<dbReference type="InterPro" id="IPR011104">
    <property type="entry name" value="Hpr_kin/Pase_C"/>
</dbReference>
<dbReference type="PANTHER" id="PTHR30305">
    <property type="entry name" value="PROTEIN YJDM-RELATED"/>
    <property type="match status" value="1"/>
</dbReference>
<dbReference type="RefSeq" id="WP_167303799.1">
    <property type="nucleotide sequence ID" value="NZ_JAASQR010000003.1"/>
</dbReference>
<dbReference type="EMBL" id="JAASQR010000003">
    <property type="protein sequence ID" value="NIJ17183.1"/>
    <property type="molecule type" value="Genomic_DNA"/>
</dbReference>